<evidence type="ECO:0000313" key="2">
    <source>
        <dbReference type="Proteomes" id="UP001422759"/>
    </source>
</evidence>
<accession>A0ABP5KZE3</accession>
<dbReference type="EMBL" id="BAAANT010000008">
    <property type="protein sequence ID" value="GAA2137752.1"/>
    <property type="molecule type" value="Genomic_DNA"/>
</dbReference>
<dbReference type="RefSeq" id="WP_344462746.1">
    <property type="nucleotide sequence ID" value="NZ_BAAANT010000008.1"/>
</dbReference>
<name>A0ABP5KZE3_9ACTN</name>
<organism evidence="1 2">
    <name type="scientific">Kitasatospora kazusensis</name>
    <dbReference type="NCBI Taxonomy" id="407974"/>
    <lineage>
        <taxon>Bacteria</taxon>
        <taxon>Bacillati</taxon>
        <taxon>Actinomycetota</taxon>
        <taxon>Actinomycetes</taxon>
        <taxon>Kitasatosporales</taxon>
        <taxon>Streptomycetaceae</taxon>
        <taxon>Kitasatospora</taxon>
    </lineage>
</organism>
<dbReference type="Proteomes" id="UP001422759">
    <property type="component" value="Unassembled WGS sequence"/>
</dbReference>
<protein>
    <submittedName>
        <fullName evidence="1">Uncharacterized protein</fullName>
    </submittedName>
</protein>
<keyword evidence="2" id="KW-1185">Reference proteome</keyword>
<proteinExistence type="predicted"/>
<gene>
    <name evidence="1" type="ORF">GCM10009760_18490</name>
</gene>
<evidence type="ECO:0000313" key="1">
    <source>
        <dbReference type="EMBL" id="GAA2137752.1"/>
    </source>
</evidence>
<reference evidence="2" key="1">
    <citation type="journal article" date="2019" name="Int. J. Syst. Evol. Microbiol.">
        <title>The Global Catalogue of Microorganisms (GCM) 10K type strain sequencing project: providing services to taxonomists for standard genome sequencing and annotation.</title>
        <authorList>
            <consortium name="The Broad Institute Genomics Platform"/>
            <consortium name="The Broad Institute Genome Sequencing Center for Infectious Disease"/>
            <person name="Wu L."/>
            <person name="Ma J."/>
        </authorList>
    </citation>
    <scope>NUCLEOTIDE SEQUENCE [LARGE SCALE GENOMIC DNA]</scope>
    <source>
        <strain evidence="2">JCM 14560</strain>
    </source>
</reference>
<sequence length="51" mass="5834">MEQYRDWRLCQLVGPPHTWEDLPAERLDWLLAVDDAVAQARRNVQDGGGGE</sequence>
<comment type="caution">
    <text evidence="1">The sequence shown here is derived from an EMBL/GenBank/DDBJ whole genome shotgun (WGS) entry which is preliminary data.</text>
</comment>